<reference evidence="1" key="1">
    <citation type="submission" date="2016-10" db="EMBL/GenBank/DDBJ databases">
        <authorList>
            <person name="Benchimol M."/>
            <person name="Almeida L.G."/>
            <person name="Vasconcelos A.T."/>
            <person name="Perreira-Neves A."/>
            <person name="Rosa I.A."/>
            <person name="Tasca T."/>
            <person name="Bogo M.R."/>
            <person name="de Souza W."/>
        </authorList>
    </citation>
    <scope>NUCLEOTIDE SEQUENCE [LARGE SCALE GENOMIC DNA]</scope>
    <source>
        <strain evidence="1">K</strain>
    </source>
</reference>
<dbReference type="AlphaFoldDB" id="A0A1J4J2F0"/>
<dbReference type="Proteomes" id="UP000179807">
    <property type="component" value="Unassembled WGS sequence"/>
</dbReference>
<keyword evidence="2" id="KW-1185">Reference proteome</keyword>
<comment type="caution">
    <text evidence="1">The sequence shown here is derived from an EMBL/GenBank/DDBJ whole genome shotgun (WGS) entry which is preliminary data.</text>
</comment>
<organism evidence="1 2">
    <name type="scientific">Tritrichomonas foetus</name>
    <dbReference type="NCBI Taxonomy" id="1144522"/>
    <lineage>
        <taxon>Eukaryota</taxon>
        <taxon>Metamonada</taxon>
        <taxon>Parabasalia</taxon>
        <taxon>Tritrichomonadida</taxon>
        <taxon>Tritrichomonadidae</taxon>
        <taxon>Tritrichomonas</taxon>
    </lineage>
</organism>
<dbReference type="RefSeq" id="XP_068346761.1">
    <property type="nucleotide sequence ID" value="XM_068496129.1"/>
</dbReference>
<evidence type="ECO:0000313" key="1">
    <source>
        <dbReference type="EMBL" id="OHS93624.1"/>
    </source>
</evidence>
<gene>
    <name evidence="1" type="ORF">TRFO_11607</name>
</gene>
<dbReference type="EMBL" id="MLAK01001382">
    <property type="protein sequence ID" value="OHS93624.1"/>
    <property type="molecule type" value="Genomic_DNA"/>
</dbReference>
<sequence>MRTVSCATCQTNYTQDQNGKYNECANGYINDVTFDEIFVCIVESNSSDGIKPEEESAKDIDCGNGTVFVELEHL</sequence>
<name>A0A1J4J2F0_9EUKA</name>
<proteinExistence type="predicted"/>
<accession>A0A1J4J2F0</accession>
<evidence type="ECO:0000313" key="2">
    <source>
        <dbReference type="Proteomes" id="UP000179807"/>
    </source>
</evidence>
<protein>
    <submittedName>
        <fullName evidence="1">Uncharacterized protein</fullName>
    </submittedName>
</protein>
<dbReference type="GeneID" id="94830833"/>
<dbReference type="VEuPathDB" id="TrichDB:TRFO_11607"/>